<feature type="region of interest" description="Disordered" evidence="1">
    <location>
        <begin position="51"/>
        <end position="74"/>
    </location>
</feature>
<feature type="compositionally biased region" description="Basic and acidic residues" evidence="1">
    <location>
        <begin position="317"/>
        <end position="326"/>
    </location>
</feature>
<organism evidence="2 3">
    <name type="scientific">Teratosphaeria destructans</name>
    <dbReference type="NCBI Taxonomy" id="418781"/>
    <lineage>
        <taxon>Eukaryota</taxon>
        <taxon>Fungi</taxon>
        <taxon>Dikarya</taxon>
        <taxon>Ascomycota</taxon>
        <taxon>Pezizomycotina</taxon>
        <taxon>Dothideomycetes</taxon>
        <taxon>Dothideomycetidae</taxon>
        <taxon>Mycosphaerellales</taxon>
        <taxon>Teratosphaeriaceae</taxon>
        <taxon>Teratosphaeria</taxon>
    </lineage>
</organism>
<feature type="region of interest" description="Disordered" evidence="1">
    <location>
        <begin position="1"/>
        <end position="21"/>
    </location>
</feature>
<dbReference type="AlphaFoldDB" id="A0A9W7W5W3"/>
<reference evidence="2 3" key="2">
    <citation type="journal article" date="2021" name="Curr. Genet.">
        <title>Genetic response to nitrogen starvation in the aggressive Eucalyptus foliar pathogen Teratosphaeria destructans.</title>
        <authorList>
            <person name="Havenga M."/>
            <person name="Wingfield B.D."/>
            <person name="Wingfield M.J."/>
            <person name="Dreyer L.L."/>
            <person name="Roets F."/>
            <person name="Aylward J."/>
        </authorList>
    </citation>
    <scope>NUCLEOTIDE SEQUENCE [LARGE SCALE GENOMIC DNA]</scope>
    <source>
        <strain evidence="2">CMW44962</strain>
    </source>
</reference>
<evidence type="ECO:0000313" key="2">
    <source>
        <dbReference type="EMBL" id="KAH9841304.1"/>
    </source>
</evidence>
<sequence length="464" mass="51094">MPTFQPPQHGHSGSDASSRSSNGSAYQLILDHILTYPGTFEIPLRTMYTLNSATRPPGSPQSSAGGSPLQAQGAFPDQTATQSLGESLMAQLSQLPNQANFLPPSFITSFLRRCFPAELVCVDFPQALTGLDYLKDLETRRRREVAAAMARLEIDRDTLDNDAAALSEQYPGVLKWVKSIEEKERKIDALYTQLYVALRRWIMINELSLLPFNKHNCVAMLNTLYPPAISNPPTTKLTPAVLQAQRDGFFKYICKVEKSSPRILQNLMQQGKAPTDDNGWIAVTRTLGLYLQLANSMINESTDIVHVQDVSPRKVHGSGEARRAKADSGVSFTSDRPSTRSSSTAEQVSPIEPPSRPKTPSGGRSGTALEKLARGLRTIGRSRTDVTEMIHNDAPMQPGVEKPKMLKKMRSLGSIESRKVQGSAFQSNAAPTFDADAMRLQRMKYEAGINAQQKFGSRAQPFEL</sequence>
<feature type="compositionally biased region" description="Low complexity" evidence="1">
    <location>
        <begin position="10"/>
        <end position="21"/>
    </location>
</feature>
<dbReference type="OrthoDB" id="3533623at2759"/>
<evidence type="ECO:0000313" key="3">
    <source>
        <dbReference type="Proteomes" id="UP001138500"/>
    </source>
</evidence>
<proteinExistence type="predicted"/>
<feature type="compositionally biased region" description="Low complexity" evidence="1">
    <location>
        <begin position="331"/>
        <end position="344"/>
    </location>
</feature>
<comment type="caution">
    <text evidence="2">The sequence shown here is derived from an EMBL/GenBank/DDBJ whole genome shotgun (WGS) entry which is preliminary data.</text>
</comment>
<dbReference type="EMBL" id="RIBY02000491">
    <property type="protein sequence ID" value="KAH9841304.1"/>
    <property type="molecule type" value="Genomic_DNA"/>
</dbReference>
<protein>
    <submittedName>
        <fullName evidence="2">Uncharacterized protein</fullName>
    </submittedName>
</protein>
<feature type="region of interest" description="Disordered" evidence="1">
    <location>
        <begin position="309"/>
        <end position="370"/>
    </location>
</feature>
<accession>A0A9W7W5W3</accession>
<reference evidence="2 3" key="1">
    <citation type="journal article" date="2018" name="IMA Fungus">
        <title>IMA Genome-F 10: Nine draft genome sequences of Claviceps purpurea s.lat., including C. arundinis, C. humidiphila, and C. cf. spartinae, pseudomolecules for the pitch canker pathogen Fusarium circinatum, draft genome of Davidsoniella eucalypti, Grosmannia galeiformis, Quambalaria eucalypti, and Teratosphaeria destructans.</title>
        <authorList>
            <person name="Wingfield B.D."/>
            <person name="Liu M."/>
            <person name="Nguyen H.D."/>
            <person name="Lane F.A."/>
            <person name="Morgan S.W."/>
            <person name="De Vos L."/>
            <person name="Wilken P.M."/>
            <person name="Duong T.A."/>
            <person name="Aylward J."/>
            <person name="Coetzee M.P."/>
            <person name="Dadej K."/>
            <person name="De Beer Z.W."/>
            <person name="Findlay W."/>
            <person name="Havenga M."/>
            <person name="Kolarik M."/>
            <person name="Menzies J.G."/>
            <person name="Naidoo K."/>
            <person name="Pochopski O."/>
            <person name="Shoukouhi P."/>
            <person name="Santana Q.C."/>
            <person name="Seifert K.A."/>
            <person name="Soal N."/>
            <person name="Steenkamp E.T."/>
            <person name="Tatham C.T."/>
            <person name="van der Nest M.A."/>
            <person name="Wingfield M.J."/>
        </authorList>
    </citation>
    <scope>NUCLEOTIDE SEQUENCE [LARGE SCALE GENOMIC DNA]</scope>
    <source>
        <strain evidence="2">CMW44962</strain>
    </source>
</reference>
<dbReference type="Proteomes" id="UP001138500">
    <property type="component" value="Unassembled WGS sequence"/>
</dbReference>
<keyword evidence="3" id="KW-1185">Reference proteome</keyword>
<gene>
    <name evidence="2" type="ORF">Tdes44962_MAKER07753</name>
</gene>
<evidence type="ECO:0000256" key="1">
    <source>
        <dbReference type="SAM" id="MobiDB-lite"/>
    </source>
</evidence>
<name>A0A9W7W5W3_9PEZI</name>